<dbReference type="VEuPathDB" id="FungiDB:TREMEDRAFT_68038"/>
<name>A0A4Q1BHI8_TREME</name>
<dbReference type="STRING" id="5217.A0A4Q1BHI8"/>
<reference evidence="3 4" key="1">
    <citation type="submission" date="2016-06" db="EMBL/GenBank/DDBJ databases">
        <title>Evolution of pathogenesis and genome organization in the Tremellales.</title>
        <authorList>
            <person name="Cuomo C."/>
            <person name="Litvintseva A."/>
            <person name="Heitman J."/>
            <person name="Chen Y."/>
            <person name="Sun S."/>
            <person name="Springer D."/>
            <person name="Dromer F."/>
            <person name="Young S."/>
            <person name="Zeng Q."/>
            <person name="Chapman S."/>
            <person name="Gujja S."/>
            <person name="Saif S."/>
            <person name="Birren B."/>
        </authorList>
    </citation>
    <scope>NUCLEOTIDE SEQUENCE [LARGE SCALE GENOMIC DNA]</scope>
    <source>
        <strain evidence="3 4">ATCC 28783</strain>
    </source>
</reference>
<dbReference type="PANTHER" id="PTHR12748">
    <property type="entry name" value="ORIGIN RECOGNITION COMPLEX SUBUNIT 3"/>
    <property type="match status" value="1"/>
</dbReference>
<evidence type="ECO:0000313" key="3">
    <source>
        <dbReference type="EMBL" id="RXK37071.1"/>
    </source>
</evidence>
<dbReference type="AlphaFoldDB" id="A0A4Q1BHI8"/>
<feature type="domain" description="Origin recognition complex subunit 3 winged helix C-terminal" evidence="2">
    <location>
        <begin position="343"/>
        <end position="536"/>
    </location>
</feature>
<evidence type="ECO:0000313" key="4">
    <source>
        <dbReference type="Proteomes" id="UP000289152"/>
    </source>
</evidence>
<comment type="caution">
    <text evidence="3">The sequence shown here is derived from an EMBL/GenBank/DDBJ whole genome shotgun (WGS) entry which is preliminary data.</text>
</comment>
<dbReference type="InterPro" id="IPR040855">
    <property type="entry name" value="ORC_WH_C"/>
</dbReference>
<dbReference type="Pfam" id="PF18137">
    <property type="entry name" value="WHD_ORC"/>
    <property type="match status" value="1"/>
</dbReference>
<feature type="compositionally biased region" description="Basic and acidic residues" evidence="1">
    <location>
        <begin position="382"/>
        <end position="392"/>
    </location>
</feature>
<organism evidence="3 4">
    <name type="scientific">Tremella mesenterica</name>
    <name type="common">Jelly fungus</name>
    <dbReference type="NCBI Taxonomy" id="5217"/>
    <lineage>
        <taxon>Eukaryota</taxon>
        <taxon>Fungi</taxon>
        <taxon>Dikarya</taxon>
        <taxon>Basidiomycota</taxon>
        <taxon>Agaricomycotina</taxon>
        <taxon>Tremellomycetes</taxon>
        <taxon>Tremellales</taxon>
        <taxon>Tremellaceae</taxon>
        <taxon>Tremella</taxon>
    </lineage>
</organism>
<dbReference type="GO" id="GO:0031261">
    <property type="term" value="C:DNA replication preinitiation complex"/>
    <property type="evidence" value="ECO:0007669"/>
    <property type="project" value="TreeGrafter"/>
</dbReference>
<dbReference type="GO" id="GO:0005656">
    <property type="term" value="C:nuclear pre-replicative complex"/>
    <property type="evidence" value="ECO:0007669"/>
    <property type="project" value="TreeGrafter"/>
</dbReference>
<feature type="region of interest" description="Disordered" evidence="1">
    <location>
        <begin position="467"/>
        <end position="498"/>
    </location>
</feature>
<dbReference type="GO" id="GO:0005664">
    <property type="term" value="C:nuclear origin of replication recognition complex"/>
    <property type="evidence" value="ECO:0007669"/>
    <property type="project" value="InterPro"/>
</dbReference>
<dbReference type="InterPro" id="IPR020795">
    <property type="entry name" value="ORC3"/>
</dbReference>
<dbReference type="InParanoid" id="A0A4Q1BHI8"/>
<dbReference type="PANTHER" id="PTHR12748:SF0">
    <property type="entry name" value="ORIGIN RECOGNITION COMPLEX SUBUNIT 3"/>
    <property type="match status" value="1"/>
</dbReference>
<sequence>MEQDFQSLSKGVFVIPYEEREDESQPGPSRPLKPFYDQVYQRYVAAYEAYESERVEEQLDDISDWLTAASAPPLIPPPFTIYRLPVAVIQNISSSLPPLLSGLVKHAYTLSTREAADLSSATRAVAVGFMGEALSGQGSGVHKASRSPIEALEQWYVRKKDLGPPLLLHIQDAQILPPGILSELIYIMTLHPNLPFRILVSVPSISTFLSSWSHIEPSSIDISVLHSGRRRREGGVNAILKAATDRSSTLLAISAEFAEELRQTEEMTGGGAAETLKALKWALLRHSVTSPLASLAEESDGSRLEMLRQLIKGMRDSVDVPGKELFTVESSTELHSTFNPAPRISILHALADPSAFIKPSAASLVELASATGSASRASAKGKANEHSTDTEHQMNGCSGEDQEQGGVFKELELLYSLWQSAGKSINLWDWLEGFRDAMTDHADVPHPDSTADDDDHIEGADNLINGHARKRKHRSDDEEEQADGVANQTTQGEPVDEERDVRLHAAFVRFCEESRMLGLVRGKGKGVRRRGDEVVKGIGLL</sequence>
<dbReference type="GO" id="GO:0003688">
    <property type="term" value="F:DNA replication origin binding"/>
    <property type="evidence" value="ECO:0007669"/>
    <property type="project" value="TreeGrafter"/>
</dbReference>
<keyword evidence="4" id="KW-1185">Reference proteome</keyword>
<dbReference type="EMBL" id="SDIL01000078">
    <property type="protein sequence ID" value="RXK37071.1"/>
    <property type="molecule type" value="Genomic_DNA"/>
</dbReference>
<gene>
    <name evidence="3" type="ORF">M231_05659</name>
</gene>
<protein>
    <recommendedName>
        <fullName evidence="2">Origin recognition complex subunit 3 winged helix C-terminal domain-containing protein</fullName>
    </recommendedName>
</protein>
<evidence type="ECO:0000259" key="2">
    <source>
        <dbReference type="Pfam" id="PF18137"/>
    </source>
</evidence>
<evidence type="ECO:0000256" key="1">
    <source>
        <dbReference type="SAM" id="MobiDB-lite"/>
    </source>
</evidence>
<feature type="region of interest" description="Disordered" evidence="1">
    <location>
        <begin position="373"/>
        <end position="401"/>
    </location>
</feature>
<dbReference type="Proteomes" id="UP000289152">
    <property type="component" value="Unassembled WGS sequence"/>
</dbReference>
<dbReference type="OrthoDB" id="2573365at2759"/>
<dbReference type="GO" id="GO:0006270">
    <property type="term" value="P:DNA replication initiation"/>
    <property type="evidence" value="ECO:0007669"/>
    <property type="project" value="TreeGrafter"/>
</dbReference>
<accession>A0A4Q1BHI8</accession>
<proteinExistence type="predicted"/>